<dbReference type="Pfam" id="PF00004">
    <property type="entry name" value="AAA"/>
    <property type="match status" value="1"/>
</dbReference>
<dbReference type="FunFam" id="3.40.50.300:FF:000846">
    <property type="entry name" value="ATPase family AAA domain-containing protein 5"/>
    <property type="match status" value="1"/>
</dbReference>
<dbReference type="PANTHER" id="PTHR23389:SF21">
    <property type="entry name" value="ATPASE FAMILY AAA DOMAIN-CONTAINING PROTEIN 5"/>
    <property type="match status" value="1"/>
</dbReference>
<dbReference type="GO" id="GO:0061860">
    <property type="term" value="F:DNA clamp unloader activity"/>
    <property type="evidence" value="ECO:0007669"/>
    <property type="project" value="TreeGrafter"/>
</dbReference>
<dbReference type="GO" id="GO:0003677">
    <property type="term" value="F:DNA binding"/>
    <property type="evidence" value="ECO:0007669"/>
    <property type="project" value="TreeGrafter"/>
</dbReference>
<dbReference type="InterPro" id="IPR003593">
    <property type="entry name" value="AAA+_ATPase"/>
</dbReference>
<dbReference type="InterPro" id="IPR003959">
    <property type="entry name" value="ATPase_AAA_core"/>
</dbReference>
<feature type="region of interest" description="Disordered" evidence="1">
    <location>
        <begin position="421"/>
        <end position="597"/>
    </location>
</feature>
<dbReference type="InterPro" id="IPR027417">
    <property type="entry name" value="P-loop_NTPase"/>
</dbReference>
<feature type="region of interest" description="Disordered" evidence="1">
    <location>
        <begin position="1195"/>
        <end position="1280"/>
    </location>
</feature>
<feature type="compositionally biased region" description="Polar residues" evidence="1">
    <location>
        <begin position="1515"/>
        <end position="1529"/>
    </location>
</feature>
<dbReference type="GeneID" id="116496400"/>
<evidence type="ECO:0000259" key="2">
    <source>
        <dbReference type="SMART" id="SM00382"/>
    </source>
</evidence>
<dbReference type="PANTHER" id="PTHR23389">
    <property type="entry name" value="CHROMOSOME TRANSMISSION FIDELITY FACTOR 18"/>
    <property type="match status" value="1"/>
</dbReference>
<sequence length="1823" mass="204485">MVGRLALAAASLPDKDGDGQPCKKRREEDASVKTITRYFSPLAKTGDKALSPPKPNNILDYFKKTSVPEKATVPTVAGENKAQFDADDKDCKSHHKPASKLKRKRKRVNLNNKLREMKEPENEGPIEINCDDSRETTEIKQDSDDFIATCTSVDQNRVGESAEDNIQGENFSDADVYGKSVKKAGFEINAVKNRIRKSRKRKHKVYVDLSESLSFENQLNEECKKETKDNKMVSPEIVECDAITISDSSFDMHTDKASQVNSSTITVSFEDFLRSQGEHNVDHLEEGTKPMLDDSVTPTEMDRSGSTSDPEKGEESQQVPLRTVTVLAQVHSVPPKLASLNREQKGSMKIASIFLKQKGCIGEKESSPPLLESEQTEHITQKRKSNVVIEEEELELAVLETTGSDPLKTKSALEERHQFMKAFRQPTSDVIKSGVKKAPGKSKQVTGKSSKDKKGSEGDIGSNKELESGVPEDCVDEHMHSRSENHRTKTRRPKKFQKKGNRRRKALEAKEECALNTSDYNEEKDSGANLQTKENNLDVRISSSPKVNKLRRSLRQKKDDTSKTVTPKKNRMRNAFSEDESVCPLQTSTPKTSKQSLKKNMYKAEVITVPSDANSPIRMRFTRISATLKSNKGEAMKNEELNSKNIKISSTSKNISKAKQLVEKAKAIRHNRSKVNEDLPTPVRRSSRQQALAEKKQLQENEKPAITIQSSLSNATTTMQNVKQKNLRSLNDVLGKKSRNMKASKNSKGKLAYPSSFLAKNAQKSADEPIVIFDESSQDASENSQDDDQFRSKREFLMSGLPELLKRQIAKKAAATEAYSLASSCFKTVVHVQQKDDCHPMWNLNSPLCPLLTKLKKLSTEVTDVTKITISLGEFSTVKSELTGNCSAPVFSGHRSVFPDAVRKGLLDEIVSSNSQFPVRKYLYAFLRRQTERLLFENSIQESRVGAANSEVIQKHSENWKETKRKRRETEDHKSKRRKQVEGTEKELKSRVSRNLTAPVSGGKQADAAQPTHFGKNKNQKPDIIIEDNEYLSEPNTLSGVEKEDVLWTEKYQPQDSSELVGNRKEIERLHSWLKEWKKRADLEEKRNQKGEKEDKEHQDSLDSLDFKSNESDIEEEINLCNTVLITGPPGVGKTAAVYACAQELGFKIFEVNASCQRSGRQVLSQLREATQSHQVDKKGINAHKPCFFNSCSSAKSPKKMYSPKKVISPRKPPLSPKGAGLKRNLPPKTLANYFKMPSKHKGNDGTVTSQEKNKGSLQSSSEEKDAQIKSTNKEVEGGEHNRKSATSLILFEEVDIIFDEDAGFLSAIKTFMATAKRPVILTTNDPTFSLMFDGYFEEINFRTPSLINAASYLQALCLAENLRTDVKDLAALLTTNNCDIRQSVLFLQFWVKSGGGYLKDKCLALHGEDETNKANQVINAEKATDSEIEVSQADAPLQEFPKCDAGCVETLLGLRNILLPSEDLFTFLKQKITTMEKWDKLIQLLTEFQLKTVDFIYSNLELLLPLPVHYLSNQSEASNSTPERTTIVSSKSKSINSHCSGKKSKKTKNKKRLDVLDDSDLFDTELNYSAEFLSLPADSSTSCAEVNSEESKLMMNSEGKDVKNKTPANDKRSALVCQCLNSLTEFVDNMSFLDCCVNSNTREPLEFSKDEGFNWTNGKIKNGLCDEFSIENTDWWSSQSCSEIKAAIEALSFKKCSVSISQKLETSLSSSKTPESDQLEGLTMHISNTRNYVSFNQSADPSIHEKAQKRLAVIRTIFSRAPLNLGNKQASILEYLPTLRSICRSEKIKEQGKTKRRFLHYLEGIHLEIPRQMIRSLSLDFP</sequence>
<name>A0A6J3E1I7_AYTFU</name>
<feature type="compositionally biased region" description="Basic and acidic residues" evidence="1">
    <location>
        <begin position="476"/>
        <end position="487"/>
    </location>
</feature>
<feature type="domain" description="AAA+ ATPase" evidence="2">
    <location>
        <begin position="1120"/>
        <end position="1346"/>
    </location>
</feature>
<dbReference type="SUPFAM" id="SSF52540">
    <property type="entry name" value="P-loop containing nucleoside triphosphate hydrolases"/>
    <property type="match status" value="1"/>
</dbReference>
<dbReference type="RefSeq" id="XP_032055338.1">
    <property type="nucleotide sequence ID" value="XM_032199447.1"/>
</dbReference>
<feature type="compositionally biased region" description="Basic and acidic residues" evidence="1">
    <location>
        <begin position="280"/>
        <end position="292"/>
    </location>
</feature>
<feature type="compositionally biased region" description="Polar residues" evidence="1">
    <location>
        <begin position="1246"/>
        <end position="1261"/>
    </location>
</feature>
<feature type="region of interest" description="Disordered" evidence="1">
    <location>
        <begin position="74"/>
        <end position="109"/>
    </location>
</feature>
<dbReference type="KEGG" id="aful:116496400"/>
<feature type="compositionally biased region" description="Basic and acidic residues" evidence="1">
    <location>
        <begin position="1262"/>
        <end position="1280"/>
    </location>
</feature>
<dbReference type="CDD" id="cd00009">
    <property type="entry name" value="AAA"/>
    <property type="match status" value="1"/>
</dbReference>
<dbReference type="SMART" id="SM00382">
    <property type="entry name" value="AAA"/>
    <property type="match status" value="1"/>
</dbReference>
<dbReference type="Gene3D" id="3.40.50.300">
    <property type="entry name" value="P-loop containing nucleotide triphosphate hydrolases"/>
    <property type="match status" value="2"/>
</dbReference>
<feature type="region of interest" description="Disordered" evidence="1">
    <location>
        <begin position="956"/>
        <end position="1022"/>
    </location>
</feature>
<feature type="compositionally biased region" description="Basic residues" evidence="1">
    <location>
        <begin position="92"/>
        <end position="108"/>
    </location>
</feature>
<gene>
    <name evidence="4" type="primary">ATAD5</name>
</gene>
<accession>A0A6J3E1I7</accession>
<feature type="compositionally biased region" description="Basic and acidic residues" evidence="1">
    <location>
        <begin position="82"/>
        <end position="91"/>
    </location>
</feature>
<feature type="compositionally biased region" description="Basic and acidic residues" evidence="1">
    <location>
        <begin position="956"/>
        <end position="990"/>
    </location>
</feature>
<evidence type="ECO:0000256" key="1">
    <source>
        <dbReference type="SAM" id="MobiDB-lite"/>
    </source>
</evidence>
<protein>
    <submittedName>
        <fullName evidence="4">ATPase family AAA domain-containing protein 5 isoform X1</fullName>
    </submittedName>
</protein>
<evidence type="ECO:0000313" key="4">
    <source>
        <dbReference type="RefSeq" id="XP_032055338.1"/>
    </source>
</evidence>
<dbReference type="GO" id="GO:0005634">
    <property type="term" value="C:nucleus"/>
    <property type="evidence" value="ECO:0007669"/>
    <property type="project" value="TreeGrafter"/>
</dbReference>
<dbReference type="InParanoid" id="A0A6J3E1I7"/>
<feature type="region of interest" description="Disordered" evidence="1">
    <location>
        <begin position="280"/>
        <end position="320"/>
    </location>
</feature>
<feature type="compositionally biased region" description="Basic residues" evidence="1">
    <location>
        <begin position="488"/>
        <end position="505"/>
    </location>
</feature>
<proteinExistence type="predicted"/>
<dbReference type="CTD" id="79915"/>
<feature type="region of interest" description="Disordered" evidence="1">
    <location>
        <begin position="669"/>
        <end position="689"/>
    </location>
</feature>
<organism evidence="3 4">
    <name type="scientific">Aythya fuligula</name>
    <name type="common">Tufted duck</name>
    <name type="synonym">Anas fuligula</name>
    <dbReference type="NCBI Taxonomy" id="219594"/>
    <lineage>
        <taxon>Eukaryota</taxon>
        <taxon>Metazoa</taxon>
        <taxon>Chordata</taxon>
        <taxon>Craniata</taxon>
        <taxon>Vertebrata</taxon>
        <taxon>Euteleostomi</taxon>
        <taxon>Archelosauria</taxon>
        <taxon>Archosauria</taxon>
        <taxon>Dinosauria</taxon>
        <taxon>Saurischia</taxon>
        <taxon>Theropoda</taxon>
        <taxon>Coelurosauria</taxon>
        <taxon>Aves</taxon>
        <taxon>Neognathae</taxon>
        <taxon>Galloanserae</taxon>
        <taxon>Anseriformes</taxon>
        <taxon>Anatidae</taxon>
        <taxon>Aythyinae</taxon>
        <taxon>Aythya</taxon>
    </lineage>
</organism>
<feature type="compositionally biased region" description="Polar residues" evidence="1">
    <location>
        <begin position="584"/>
        <end position="595"/>
    </location>
</feature>
<dbReference type="GO" id="GO:0016887">
    <property type="term" value="F:ATP hydrolysis activity"/>
    <property type="evidence" value="ECO:0007669"/>
    <property type="project" value="InterPro"/>
</dbReference>
<evidence type="ECO:0000313" key="3">
    <source>
        <dbReference type="Proteomes" id="UP000504639"/>
    </source>
</evidence>
<feature type="region of interest" description="Disordered" evidence="1">
    <location>
        <begin position="1084"/>
        <end position="1107"/>
    </location>
</feature>
<dbReference type="GO" id="GO:0005524">
    <property type="term" value="F:ATP binding"/>
    <property type="evidence" value="ECO:0007669"/>
    <property type="project" value="InterPro"/>
</dbReference>
<reference evidence="4" key="1">
    <citation type="submission" date="2025-08" db="UniProtKB">
        <authorList>
            <consortium name="RefSeq"/>
        </authorList>
    </citation>
    <scope>IDENTIFICATION</scope>
    <source>
        <tissue evidence="4">Lung</tissue>
    </source>
</reference>
<feature type="region of interest" description="Disordered" evidence="1">
    <location>
        <begin position="1"/>
        <end position="29"/>
    </location>
</feature>
<feature type="compositionally biased region" description="Basic and acidic residues" evidence="1">
    <location>
        <begin position="449"/>
        <end position="467"/>
    </location>
</feature>
<feature type="region of interest" description="Disordered" evidence="1">
    <location>
        <begin position="1515"/>
        <end position="1547"/>
    </location>
</feature>
<dbReference type="Proteomes" id="UP000504639">
    <property type="component" value="Chromosome 18"/>
</dbReference>
<keyword evidence="3" id="KW-1185">Reference proteome</keyword>
<feature type="region of interest" description="Disordered" evidence="1">
    <location>
        <begin position="365"/>
        <end position="384"/>
    </location>
</feature>